<dbReference type="Gene3D" id="2.60.480.10">
    <property type="entry name" value="eubacterium ventriosum atcc domain"/>
    <property type="match status" value="1"/>
</dbReference>
<evidence type="ECO:0000259" key="2">
    <source>
        <dbReference type="Pfam" id="PF12164"/>
    </source>
</evidence>
<dbReference type="Pfam" id="PF12164">
    <property type="entry name" value="SporV_AA"/>
    <property type="match status" value="1"/>
</dbReference>
<proteinExistence type="predicted"/>
<name>A0ABT6TF08_9BACL</name>
<dbReference type="RefSeq" id="WP_282908351.1">
    <property type="nucleotide sequence ID" value="NZ_JAGRPV010000001.1"/>
</dbReference>
<keyword evidence="1" id="KW-0472">Membrane</keyword>
<organism evidence="3 4">
    <name type="scientific">Cohnella hashimotonis</name>
    <dbReference type="NCBI Taxonomy" id="2826895"/>
    <lineage>
        <taxon>Bacteria</taxon>
        <taxon>Bacillati</taxon>
        <taxon>Bacillota</taxon>
        <taxon>Bacilli</taxon>
        <taxon>Bacillales</taxon>
        <taxon>Paenibacillaceae</taxon>
        <taxon>Cohnella</taxon>
    </lineage>
</organism>
<accession>A0ABT6TF08</accession>
<comment type="caution">
    <text evidence="3">The sequence shown here is derived from an EMBL/GenBank/DDBJ whole genome shotgun (WGS) entry which is preliminary data.</text>
</comment>
<feature type="transmembrane region" description="Helical" evidence="1">
    <location>
        <begin position="114"/>
        <end position="135"/>
    </location>
</feature>
<dbReference type="Proteomes" id="UP001161691">
    <property type="component" value="Unassembled WGS sequence"/>
</dbReference>
<evidence type="ECO:0000256" key="1">
    <source>
        <dbReference type="SAM" id="Phobius"/>
    </source>
</evidence>
<gene>
    <name evidence="3" type="ORF">KB449_10640</name>
</gene>
<dbReference type="EMBL" id="JAGRPV010000001">
    <property type="protein sequence ID" value="MDI4645423.1"/>
    <property type="molecule type" value="Genomic_DNA"/>
</dbReference>
<sequence>MLHTTWKRSLEVRRLKAGIVYLRLRRRVDVKPGALIKLGDIASIETDIRYEDRIRDLIVWKMRPEDGNLLMIDMLQIVRLIRRFDPDLTVETFGEPHVLLETTPEGKVKPRYSLLVGAWLLLFFGSGMAIMNFHADVDMPVVQRRIIELLTGHPDRHALLFEVPYSLGVGLGMLIFFNRVFRKRLNDEPNPLEVEMFMYQENVNHYVITEEYAKAREREAGPDA</sequence>
<evidence type="ECO:0000313" key="4">
    <source>
        <dbReference type="Proteomes" id="UP001161691"/>
    </source>
</evidence>
<dbReference type="InterPro" id="IPR021997">
    <property type="entry name" value="SporV_AA"/>
</dbReference>
<feature type="domain" description="Stage V sporulation protein AA" evidence="2">
    <location>
        <begin position="19"/>
        <end position="102"/>
    </location>
</feature>
<keyword evidence="4" id="KW-1185">Reference proteome</keyword>
<reference evidence="3" key="1">
    <citation type="submission" date="2023-04" db="EMBL/GenBank/DDBJ databases">
        <title>Comparative genomic analysis of Cohnella hashimotonis sp. nov., isolated from the International Space Station.</title>
        <authorList>
            <person name="Venkateswaran K."/>
            <person name="Simpson A."/>
        </authorList>
    </citation>
    <scope>NUCLEOTIDE SEQUENCE</scope>
    <source>
        <strain evidence="3">F6_2S_P_1</strain>
    </source>
</reference>
<dbReference type="InterPro" id="IPR038548">
    <property type="entry name" value="SporV_AA_N_sf"/>
</dbReference>
<feature type="transmembrane region" description="Helical" evidence="1">
    <location>
        <begin position="158"/>
        <end position="177"/>
    </location>
</feature>
<keyword evidence="1" id="KW-1133">Transmembrane helix</keyword>
<evidence type="ECO:0000313" key="3">
    <source>
        <dbReference type="EMBL" id="MDI4645423.1"/>
    </source>
</evidence>
<protein>
    <submittedName>
        <fullName evidence="3">Stage V sporulation protein AA</fullName>
    </submittedName>
</protein>
<keyword evidence="1" id="KW-0812">Transmembrane</keyword>